<gene>
    <name evidence="8" type="ORF">Prudu_017551</name>
</gene>
<feature type="region of interest" description="Disordered" evidence="6">
    <location>
        <begin position="268"/>
        <end position="290"/>
    </location>
</feature>
<dbReference type="InterPro" id="IPR022546">
    <property type="entry name" value="Uncharacterised_Ycf68"/>
</dbReference>
<keyword evidence="7" id="KW-1133">Transmembrane helix</keyword>
<evidence type="ECO:0000256" key="2">
    <source>
        <dbReference type="ARBA" id="ARBA00007638"/>
    </source>
</evidence>
<evidence type="ECO:0000256" key="4">
    <source>
        <dbReference type="ARBA" id="ARBA00022528"/>
    </source>
</evidence>
<dbReference type="Pfam" id="PF10839">
    <property type="entry name" value="DUF2647"/>
    <property type="match status" value="1"/>
</dbReference>
<sequence length="468" mass="51144">MMGGVAAEIIEEAPPGQPWRRQNLILQIPSRSLEDAKEDFVRINMPPTPSLTPKRVNFSPLPSPSLAKISGSPGPSSSKAKSTIKSLLPKLSFKHRNTTSEIQKAATLALGGLPAGTREKPLISRTWSFTKLLTPRMKNASSLPVTPIAHSNPESMHGGNTIDMLSSVITFSPWFFTKPGFETKLLPRRIDGAVQVRSNVDPTFYSLVGSGRSGSDHHGSSSWRLNERGKGEAQLPIHRSQSVPVINKDGSIYLGGVIRVIPTTPRMPERAVTTTSSTSPVTDTDGSDDGGEDIAVEEAVCRICLVELGEGAETSRWSAVVKVTLLLPTKNVLSNGSALKTLILEEVEHSRLRVWQDVPILVIVSMLAYFCFLEQLLFLSKSNGQLHMHAVLSVLLATFMGFGVTMCGNSIIVEAFRWRERWLFQSNRQRGSQEVTQPNQSPENAQQAQTNPQQLENETQVAEAIHGS</sequence>
<feature type="compositionally biased region" description="Low complexity" evidence="6">
    <location>
        <begin position="70"/>
        <end position="81"/>
    </location>
</feature>
<keyword evidence="7" id="KW-0472">Membrane</keyword>
<protein>
    <recommendedName>
        <fullName evidence="3">Uncharacterized protein ycf68</fullName>
    </recommendedName>
</protein>
<evidence type="ECO:0000256" key="1">
    <source>
        <dbReference type="ARBA" id="ARBA00004229"/>
    </source>
</evidence>
<feature type="region of interest" description="Disordered" evidence="6">
    <location>
        <begin position="45"/>
        <end position="81"/>
    </location>
</feature>
<feature type="compositionally biased region" description="Polar residues" evidence="6">
    <location>
        <begin position="432"/>
        <end position="460"/>
    </location>
</feature>
<dbReference type="EMBL" id="AP019302">
    <property type="protein sequence ID" value="BBH06006.1"/>
    <property type="molecule type" value="Genomic_DNA"/>
</dbReference>
<organism evidence="8">
    <name type="scientific">Prunus dulcis</name>
    <name type="common">Almond</name>
    <name type="synonym">Amygdalus dulcis</name>
    <dbReference type="NCBI Taxonomy" id="3755"/>
    <lineage>
        <taxon>Eukaryota</taxon>
        <taxon>Viridiplantae</taxon>
        <taxon>Streptophyta</taxon>
        <taxon>Embryophyta</taxon>
        <taxon>Tracheophyta</taxon>
        <taxon>Spermatophyta</taxon>
        <taxon>Magnoliopsida</taxon>
        <taxon>eudicotyledons</taxon>
        <taxon>Gunneridae</taxon>
        <taxon>Pentapetalae</taxon>
        <taxon>rosids</taxon>
        <taxon>fabids</taxon>
        <taxon>Rosales</taxon>
        <taxon>Rosaceae</taxon>
        <taxon>Amygdaloideae</taxon>
        <taxon>Amygdaleae</taxon>
        <taxon>Prunus</taxon>
    </lineage>
</organism>
<evidence type="ECO:0000313" key="8">
    <source>
        <dbReference type="EMBL" id="BBH06006.1"/>
    </source>
</evidence>
<feature type="compositionally biased region" description="Basic and acidic residues" evidence="6">
    <location>
        <begin position="214"/>
        <end position="231"/>
    </location>
</feature>
<feature type="compositionally biased region" description="Low complexity" evidence="6">
    <location>
        <begin position="272"/>
        <end position="284"/>
    </location>
</feature>
<evidence type="ECO:0000256" key="7">
    <source>
        <dbReference type="SAM" id="Phobius"/>
    </source>
</evidence>
<dbReference type="AlphaFoldDB" id="A0A4Y1RQ63"/>
<feature type="region of interest" description="Disordered" evidence="6">
    <location>
        <begin position="432"/>
        <end position="468"/>
    </location>
</feature>
<reference evidence="8" key="1">
    <citation type="journal article" date="2019" name="Science">
        <title>Mutation of a bHLH transcription factor allowed almond domestication.</title>
        <authorList>
            <person name="Sanchez-Perez R."/>
            <person name="Pavan S."/>
            <person name="Mazzeo R."/>
            <person name="Moldovan C."/>
            <person name="Aiese Cigliano R."/>
            <person name="Del Cueto J."/>
            <person name="Ricciardi F."/>
            <person name="Lotti C."/>
            <person name="Ricciardi L."/>
            <person name="Dicenta F."/>
            <person name="Lopez-Marques R.L."/>
            <person name="Lindberg Moller B."/>
        </authorList>
    </citation>
    <scope>NUCLEOTIDE SEQUENCE</scope>
</reference>
<proteinExistence type="inferred from homology"/>
<name>A0A4Y1RQ63_PRUDU</name>
<dbReference type="PANTHER" id="PTHR46158:SF10">
    <property type="entry name" value="RING-CH-TYPE DOMAIN-CONTAINING PROTEIN"/>
    <property type="match status" value="1"/>
</dbReference>
<comment type="subcellular location">
    <subcellularLocation>
        <location evidence="1">Plastid</location>
        <location evidence="1">Chloroplast</location>
    </subcellularLocation>
</comment>
<accession>A0A4Y1RQ63</accession>
<keyword evidence="4" id="KW-0150">Chloroplast</keyword>
<comment type="similarity">
    <text evidence="2">Belongs to the ycf68 family.</text>
</comment>
<evidence type="ECO:0000256" key="5">
    <source>
        <dbReference type="ARBA" id="ARBA00022640"/>
    </source>
</evidence>
<keyword evidence="5" id="KW-0934">Plastid</keyword>
<dbReference type="GO" id="GO:0009507">
    <property type="term" value="C:chloroplast"/>
    <property type="evidence" value="ECO:0007669"/>
    <property type="project" value="UniProtKB-SubCell"/>
</dbReference>
<keyword evidence="7" id="KW-0812">Transmembrane</keyword>
<evidence type="ECO:0000256" key="6">
    <source>
        <dbReference type="SAM" id="MobiDB-lite"/>
    </source>
</evidence>
<feature type="region of interest" description="Disordered" evidence="6">
    <location>
        <begin position="209"/>
        <end position="240"/>
    </location>
</feature>
<evidence type="ECO:0000256" key="3">
    <source>
        <dbReference type="ARBA" id="ARBA00021456"/>
    </source>
</evidence>
<dbReference type="PANTHER" id="PTHR46158">
    <property type="entry name" value="OS02G0165000 PROTEIN"/>
    <property type="match status" value="1"/>
</dbReference>
<feature type="transmembrane region" description="Helical" evidence="7">
    <location>
        <begin position="390"/>
        <end position="413"/>
    </location>
</feature>
<feature type="transmembrane region" description="Helical" evidence="7">
    <location>
        <begin position="358"/>
        <end position="378"/>
    </location>
</feature>